<feature type="region of interest" description="Disordered" evidence="14">
    <location>
        <begin position="1"/>
        <end position="44"/>
    </location>
</feature>
<reference evidence="17" key="1">
    <citation type="submission" date="2022-10" db="EMBL/GenBank/DDBJ databases">
        <title>Puccinia triticina Genome sequencing and assembly.</title>
        <authorList>
            <person name="Li C."/>
        </authorList>
    </citation>
    <scope>NUCLEOTIDE SEQUENCE</scope>
    <source>
        <strain evidence="17">Pt15</strain>
    </source>
</reference>
<evidence type="ECO:0000259" key="16">
    <source>
        <dbReference type="PROSITE" id="PS51384"/>
    </source>
</evidence>
<dbReference type="CDD" id="cd06186">
    <property type="entry name" value="NOX_Duox_like_FAD_NADP"/>
    <property type="match status" value="1"/>
</dbReference>
<dbReference type="PANTHER" id="PTHR32361">
    <property type="entry name" value="FERRIC/CUPRIC REDUCTASE TRANSMEMBRANE COMPONENT"/>
    <property type="match status" value="1"/>
</dbReference>
<evidence type="ECO:0000256" key="15">
    <source>
        <dbReference type="SAM" id="Phobius"/>
    </source>
</evidence>
<dbReference type="InterPro" id="IPR013130">
    <property type="entry name" value="Fe3_Rdtase_TM_dom"/>
</dbReference>
<keyword evidence="6 15" id="KW-0812">Transmembrane</keyword>
<dbReference type="PROSITE" id="PS51384">
    <property type="entry name" value="FAD_FR"/>
    <property type="match status" value="1"/>
</dbReference>
<evidence type="ECO:0000256" key="12">
    <source>
        <dbReference type="ARBA" id="ARBA00023180"/>
    </source>
</evidence>
<dbReference type="Pfam" id="PF08022">
    <property type="entry name" value="FAD_binding_8"/>
    <property type="match status" value="1"/>
</dbReference>
<gene>
    <name evidence="17" type="ORF">PtA15_10A178</name>
</gene>
<keyword evidence="7" id="KW-0249">Electron transport</keyword>
<dbReference type="Proteomes" id="UP001164743">
    <property type="component" value="Chromosome 10A"/>
</dbReference>
<dbReference type="InterPro" id="IPR013121">
    <property type="entry name" value="Fe_red_NAD-bd_6"/>
</dbReference>
<feature type="transmembrane region" description="Helical" evidence="15">
    <location>
        <begin position="223"/>
        <end position="245"/>
    </location>
</feature>
<evidence type="ECO:0000313" key="17">
    <source>
        <dbReference type="EMBL" id="WAQ88759.1"/>
    </source>
</evidence>
<feature type="transmembrane region" description="Helical" evidence="15">
    <location>
        <begin position="257"/>
        <end position="276"/>
    </location>
</feature>
<evidence type="ECO:0000256" key="3">
    <source>
        <dbReference type="ARBA" id="ARBA00012668"/>
    </source>
</evidence>
<dbReference type="SFLD" id="SFLDG01168">
    <property type="entry name" value="Ferric_reductase_subgroup_(FRE"/>
    <property type="match status" value="1"/>
</dbReference>
<evidence type="ECO:0000256" key="6">
    <source>
        <dbReference type="ARBA" id="ARBA00022692"/>
    </source>
</evidence>
<evidence type="ECO:0000256" key="9">
    <source>
        <dbReference type="ARBA" id="ARBA00023002"/>
    </source>
</evidence>
<dbReference type="GeneID" id="77801223"/>
<accession>A0ABY7CU25</accession>
<dbReference type="RefSeq" id="XP_053024314.1">
    <property type="nucleotide sequence ID" value="XM_053160328.1"/>
</dbReference>
<name>A0ABY7CU25_9BASI</name>
<dbReference type="SFLD" id="SFLDS00052">
    <property type="entry name" value="Ferric_Reductase_Domain"/>
    <property type="match status" value="1"/>
</dbReference>
<evidence type="ECO:0000256" key="8">
    <source>
        <dbReference type="ARBA" id="ARBA00022989"/>
    </source>
</evidence>
<evidence type="ECO:0000256" key="7">
    <source>
        <dbReference type="ARBA" id="ARBA00022982"/>
    </source>
</evidence>
<feature type="transmembrane region" description="Helical" evidence="15">
    <location>
        <begin position="355"/>
        <end position="375"/>
    </location>
</feature>
<feature type="transmembrane region" description="Helical" evidence="15">
    <location>
        <begin position="132"/>
        <end position="159"/>
    </location>
</feature>
<dbReference type="Gene3D" id="3.40.50.80">
    <property type="entry name" value="Nucleotide-binding domain of ferredoxin-NADP reductase (FNR) module"/>
    <property type="match status" value="1"/>
</dbReference>
<dbReference type="PANTHER" id="PTHR32361:SF9">
    <property type="entry name" value="FERRIC REDUCTASE TRANSMEMBRANE COMPONENT 3-RELATED"/>
    <property type="match status" value="1"/>
</dbReference>
<dbReference type="EC" id="1.16.1.9" evidence="3"/>
<evidence type="ECO:0000256" key="5">
    <source>
        <dbReference type="ARBA" id="ARBA00022475"/>
    </source>
</evidence>
<comment type="subcellular location">
    <subcellularLocation>
        <location evidence="1">Cell membrane</location>
        <topology evidence="1">Multi-pass membrane protein</topology>
    </subcellularLocation>
</comment>
<keyword evidence="9" id="KW-0560">Oxidoreductase</keyword>
<dbReference type="Pfam" id="PF08030">
    <property type="entry name" value="NAD_binding_6"/>
    <property type="match status" value="1"/>
</dbReference>
<feature type="transmembrane region" description="Helical" evidence="15">
    <location>
        <begin position="330"/>
        <end position="348"/>
    </location>
</feature>
<proteinExistence type="inferred from homology"/>
<dbReference type="InterPro" id="IPR017927">
    <property type="entry name" value="FAD-bd_FR_type"/>
</dbReference>
<keyword evidence="11 15" id="KW-0472">Membrane</keyword>
<evidence type="ECO:0000256" key="10">
    <source>
        <dbReference type="ARBA" id="ARBA00023065"/>
    </source>
</evidence>
<comment type="catalytic activity">
    <reaction evidence="13">
        <text>2 a Fe(II)-siderophore + NADP(+) + H(+) = 2 a Fe(III)-siderophore + NADPH</text>
        <dbReference type="Rhea" id="RHEA:28795"/>
        <dbReference type="Rhea" id="RHEA-COMP:11342"/>
        <dbReference type="Rhea" id="RHEA-COMP:11344"/>
        <dbReference type="ChEBI" id="CHEBI:15378"/>
        <dbReference type="ChEBI" id="CHEBI:29033"/>
        <dbReference type="ChEBI" id="CHEBI:29034"/>
        <dbReference type="ChEBI" id="CHEBI:57783"/>
        <dbReference type="ChEBI" id="CHEBI:58349"/>
        <dbReference type="EC" id="1.16.1.9"/>
    </reaction>
</comment>
<keyword evidence="12" id="KW-0325">Glycoprotein</keyword>
<dbReference type="InterPro" id="IPR013112">
    <property type="entry name" value="FAD-bd_8"/>
</dbReference>
<evidence type="ECO:0000256" key="13">
    <source>
        <dbReference type="ARBA" id="ARBA00048483"/>
    </source>
</evidence>
<keyword evidence="8 15" id="KW-1133">Transmembrane helix</keyword>
<organism evidence="17 18">
    <name type="scientific">Puccinia triticina</name>
    <dbReference type="NCBI Taxonomy" id="208348"/>
    <lineage>
        <taxon>Eukaryota</taxon>
        <taxon>Fungi</taxon>
        <taxon>Dikarya</taxon>
        <taxon>Basidiomycota</taxon>
        <taxon>Pucciniomycotina</taxon>
        <taxon>Pucciniomycetes</taxon>
        <taxon>Pucciniales</taxon>
        <taxon>Pucciniaceae</taxon>
        <taxon>Puccinia</taxon>
    </lineage>
</organism>
<dbReference type="SUPFAM" id="SSF63380">
    <property type="entry name" value="Riboflavin synthase domain-like"/>
    <property type="match status" value="1"/>
</dbReference>
<evidence type="ECO:0000256" key="4">
    <source>
        <dbReference type="ARBA" id="ARBA00022448"/>
    </source>
</evidence>
<dbReference type="Pfam" id="PF01794">
    <property type="entry name" value="Ferric_reduct"/>
    <property type="match status" value="1"/>
</dbReference>
<evidence type="ECO:0000256" key="11">
    <source>
        <dbReference type="ARBA" id="ARBA00023136"/>
    </source>
</evidence>
<dbReference type="InterPro" id="IPR017938">
    <property type="entry name" value="Riboflavin_synthase-like_b-brl"/>
</dbReference>
<feature type="transmembrane region" description="Helical" evidence="15">
    <location>
        <begin position="297"/>
        <end position="318"/>
    </location>
</feature>
<sequence length="719" mass="80112">MLKHFSSCGGFGSSASRRLPYSSRRARQAGELQTSRTEPEGSHLRLPVYQGPVARKSFPNSSSRVVTDSAFCSTSTARRPSSPALDMATTGMSGARADDVWPIFPMAETYPSGRAQAQRMAQQHTTIEASSFFLGSLLAGFMLVALLRSPFITVFFITGRFKQGWTLRRNSHTSEITSFTNWRVKGSRFTISGLQPRKTQELFVEYLYWYNRLALQTVWRCQLFTLAKLSIVLLYLMGVTFAIFWKNWQTDQFLSHFRRPASIAIVQLPVLFLLAMKNNICGFLGIGFERINFLHRLVGRVVVLCSIIHAALILKVQVSPLRELFQQSTFMFGGISLAIMIFVTLTSIGPIRKRFYQCFLVVHILGYILLLFALWKHVEATHLPILICCGCKAVDQICQALSTSFRTAQFTSLPGKITIIEVPNLGTGWRAGQFVFLRVYSSKYILEKHPFTIANAPATDSPYRTKNSLVLIAKANGDYTRRIHEIGLTKAAMEIQSSEVKSPHSLSAPSISTTETKPDLGLIDSTYDSQLMVSVEGPYGHMCHIDLRSHETAVLIGAGVACTFVMSLFEEIVGSALKASAATRNILIYWTLRDIDMVEFFLEPIRENMRMAQAMDIAVQIKIHVTSPIGTYWPRPSRELTIIQRRINLKEVVDEAVNITIAEINALGRCDAACGIGIASASGSSSFAKALRDATLSVDRKTFTEIGGITVHTEIFDNQ</sequence>
<keyword evidence="10" id="KW-0406">Ion transport</keyword>
<evidence type="ECO:0000313" key="18">
    <source>
        <dbReference type="Proteomes" id="UP001164743"/>
    </source>
</evidence>
<dbReference type="InterPro" id="IPR039261">
    <property type="entry name" value="FNR_nucleotide-bd"/>
</dbReference>
<evidence type="ECO:0000256" key="1">
    <source>
        <dbReference type="ARBA" id="ARBA00004651"/>
    </source>
</evidence>
<comment type="similarity">
    <text evidence="2">Belongs to the ferric reductase (FRE) family.</text>
</comment>
<dbReference type="EMBL" id="CP110430">
    <property type="protein sequence ID" value="WAQ88759.1"/>
    <property type="molecule type" value="Genomic_DNA"/>
</dbReference>
<evidence type="ECO:0000256" key="14">
    <source>
        <dbReference type="SAM" id="MobiDB-lite"/>
    </source>
</evidence>
<keyword evidence="5" id="KW-1003">Cell membrane</keyword>
<feature type="compositionally biased region" description="Low complexity" evidence="14">
    <location>
        <begin position="1"/>
        <end position="16"/>
    </location>
</feature>
<keyword evidence="18" id="KW-1185">Reference proteome</keyword>
<evidence type="ECO:0000256" key="2">
    <source>
        <dbReference type="ARBA" id="ARBA00006278"/>
    </source>
</evidence>
<dbReference type="InterPro" id="IPR051410">
    <property type="entry name" value="Ferric/Cupric_Reductase"/>
</dbReference>
<feature type="domain" description="FAD-binding FR-type" evidence="16">
    <location>
        <begin position="384"/>
        <end position="545"/>
    </location>
</feature>
<protein>
    <recommendedName>
        <fullName evidence="3">ferric-chelate reductase (NADPH)</fullName>
        <ecNumber evidence="3">1.16.1.9</ecNumber>
    </recommendedName>
</protein>
<keyword evidence="4" id="KW-0813">Transport</keyword>